<dbReference type="Pfam" id="PF03435">
    <property type="entry name" value="Sacchrp_dh_NADP"/>
    <property type="match status" value="1"/>
</dbReference>
<dbReference type="InterPro" id="IPR032095">
    <property type="entry name" value="Sacchrp_dh-like_C"/>
</dbReference>
<evidence type="ECO:0000259" key="1">
    <source>
        <dbReference type="Pfam" id="PF03435"/>
    </source>
</evidence>
<dbReference type="InterPro" id="IPR036291">
    <property type="entry name" value="NAD(P)-bd_dom_sf"/>
</dbReference>
<dbReference type="Pfam" id="PF16653">
    <property type="entry name" value="Sacchrp_dh_C"/>
    <property type="match status" value="1"/>
</dbReference>
<dbReference type="InterPro" id="IPR005097">
    <property type="entry name" value="Sacchrp_dh_NADP-bd"/>
</dbReference>
<dbReference type="EMBL" id="DTIB01000035">
    <property type="protein sequence ID" value="HGB24738.1"/>
    <property type="molecule type" value="Genomic_DNA"/>
</dbReference>
<dbReference type="Gene3D" id="3.30.360.10">
    <property type="entry name" value="Dihydrodipicolinate Reductase, domain 2"/>
    <property type="match status" value="1"/>
</dbReference>
<evidence type="ECO:0000259" key="2">
    <source>
        <dbReference type="Pfam" id="PF16653"/>
    </source>
</evidence>
<dbReference type="Gene3D" id="3.40.50.720">
    <property type="entry name" value="NAD(P)-binding Rossmann-like Domain"/>
    <property type="match status" value="1"/>
</dbReference>
<organism evidence="3">
    <name type="scientific">Thermofilum pendens</name>
    <dbReference type="NCBI Taxonomy" id="2269"/>
    <lineage>
        <taxon>Archaea</taxon>
        <taxon>Thermoproteota</taxon>
        <taxon>Thermoprotei</taxon>
        <taxon>Thermofilales</taxon>
        <taxon>Thermofilaceae</taxon>
        <taxon>Thermofilum</taxon>
    </lineage>
</organism>
<dbReference type="AlphaFoldDB" id="A0A7C3WJF9"/>
<dbReference type="PANTHER" id="PTHR43796:SF2">
    <property type="entry name" value="CARBOXYNORSPERMIDINE SYNTHASE"/>
    <property type="match status" value="1"/>
</dbReference>
<dbReference type="PANTHER" id="PTHR43796">
    <property type="entry name" value="CARBOXYNORSPERMIDINE SYNTHASE"/>
    <property type="match status" value="1"/>
</dbReference>
<name>A0A7C3WJF9_THEPE</name>
<reference evidence="3" key="1">
    <citation type="journal article" date="2020" name="mSystems">
        <title>Genome- and Community-Level Interaction Insights into Carbon Utilization and Element Cycling Functions of Hydrothermarchaeota in Hydrothermal Sediment.</title>
        <authorList>
            <person name="Zhou Z."/>
            <person name="Liu Y."/>
            <person name="Xu W."/>
            <person name="Pan J."/>
            <person name="Luo Z.H."/>
            <person name="Li M."/>
        </authorList>
    </citation>
    <scope>NUCLEOTIDE SEQUENCE [LARGE SCALE GENOMIC DNA]</scope>
    <source>
        <strain evidence="3">SpSt-8</strain>
    </source>
</reference>
<gene>
    <name evidence="3" type="ORF">ENV88_01550</name>
</gene>
<sequence length="408" mass="44864">MAKAIVLGSAGSVGRVCWLFLLQSGGFDQLVLADKREDVVRDLVRKTGAEGVEVRLVDADDRSSLVSAMRDVDIVLNAVGPFYLYRPRILEAAIEAGVNYVDVCDDYDATVRMLEMHERAESKGITALIGMGSSPGLSNIVVKLAAQKMFDEIDSVDILHVHGGEPHEGPAVILHRAHSMMIEIPVYIDGKIVYTHLESDFARQFEQEAEFPGLGRFPVYLYPHPETITLPRYIKVKRRITNLGVVLPPEFPALIRTLVRAGLFSEEEVEVSGVKVKARDFAVAYVLKKRKELLEKYGPREPVGSLAVVIEGARGSRRCRCTFYTTAHGMGMGDATGIPLGLGGIMVARGMIKAHGVFPPEAVIDPVEMLKLAKEIVVTKLGRGVPVNVIEECDGERREYNLESVLGW</sequence>
<dbReference type="SUPFAM" id="SSF51735">
    <property type="entry name" value="NAD(P)-binding Rossmann-fold domains"/>
    <property type="match status" value="1"/>
</dbReference>
<comment type="caution">
    <text evidence="3">The sequence shown here is derived from an EMBL/GenBank/DDBJ whole genome shotgun (WGS) entry which is preliminary data.</text>
</comment>
<feature type="domain" description="Saccharopine dehydrogenase NADP binding" evidence="1">
    <location>
        <begin position="5"/>
        <end position="128"/>
    </location>
</feature>
<feature type="domain" description="Saccharopine dehydrogenase-like C-terminal" evidence="2">
    <location>
        <begin position="187"/>
        <end position="368"/>
    </location>
</feature>
<evidence type="ECO:0000313" key="3">
    <source>
        <dbReference type="EMBL" id="HGB24738.1"/>
    </source>
</evidence>
<proteinExistence type="predicted"/>
<protein>
    <submittedName>
        <fullName evidence="3">Saccharopine dehydrogenase</fullName>
    </submittedName>
</protein>
<accession>A0A7C3WJF9</accession>